<evidence type="ECO:0000256" key="4">
    <source>
        <dbReference type="ARBA" id="ARBA00022801"/>
    </source>
</evidence>
<dbReference type="Pfam" id="PF00932">
    <property type="entry name" value="LTD"/>
    <property type="match status" value="1"/>
</dbReference>
<feature type="region of interest" description="Disordered" evidence="8">
    <location>
        <begin position="88"/>
        <end position="107"/>
    </location>
</feature>
<dbReference type="KEGG" id="tje:TJEJU_1943"/>
<name>A0A238U8Z9_9FLAO</name>
<proteinExistence type="inferred from homology"/>
<dbReference type="Pfam" id="PF18962">
    <property type="entry name" value="Por_Secre_tail"/>
    <property type="match status" value="1"/>
</dbReference>
<evidence type="ECO:0000256" key="6">
    <source>
        <dbReference type="ARBA" id="ARBA00023295"/>
    </source>
</evidence>
<dbReference type="InterPro" id="IPR045474">
    <property type="entry name" value="GEVED"/>
</dbReference>
<gene>
    <name evidence="12" type="ORF">TJEJU_1943</name>
</gene>
<dbReference type="RefSeq" id="WP_231970346.1">
    <property type="nucleotide sequence ID" value="NZ_LT899436.1"/>
</dbReference>
<dbReference type="InterPro" id="IPR007346">
    <property type="entry name" value="Endonuclease-I"/>
</dbReference>
<keyword evidence="13" id="KW-1185">Reference proteome</keyword>
<dbReference type="InterPro" id="IPR044925">
    <property type="entry name" value="His-Me_finger_sf"/>
</dbReference>
<evidence type="ECO:0000256" key="2">
    <source>
        <dbReference type="ARBA" id="ARBA00022722"/>
    </source>
</evidence>
<dbReference type="SUPFAM" id="SSF54060">
    <property type="entry name" value="His-Me finger endonucleases"/>
    <property type="match status" value="1"/>
</dbReference>
<dbReference type="PANTHER" id="PTHR33607">
    <property type="entry name" value="ENDONUCLEASE-1"/>
    <property type="match status" value="1"/>
</dbReference>
<feature type="region of interest" description="Disordered" evidence="8">
    <location>
        <begin position="116"/>
        <end position="154"/>
    </location>
</feature>
<dbReference type="Proteomes" id="UP000215214">
    <property type="component" value="Chromosome TJEJU"/>
</dbReference>
<evidence type="ECO:0000313" key="12">
    <source>
        <dbReference type="EMBL" id="SNR15647.1"/>
    </source>
</evidence>
<dbReference type="EMBL" id="LT899436">
    <property type="protein sequence ID" value="SNR15647.1"/>
    <property type="molecule type" value="Genomic_DNA"/>
</dbReference>
<feature type="domain" description="Fibronectin type-III" evidence="10">
    <location>
        <begin position="534"/>
        <end position="619"/>
    </location>
</feature>
<keyword evidence="6" id="KW-0326">Glycosidase</keyword>
<feature type="domain" description="Fibronectin type-III" evidence="10">
    <location>
        <begin position="271"/>
        <end position="359"/>
    </location>
</feature>
<dbReference type="Pfam" id="PF20009">
    <property type="entry name" value="GEVED"/>
    <property type="match status" value="1"/>
</dbReference>
<evidence type="ECO:0000256" key="1">
    <source>
        <dbReference type="ARBA" id="ARBA00006429"/>
    </source>
</evidence>
<dbReference type="InterPro" id="IPR001322">
    <property type="entry name" value="Lamin_tail_dom"/>
</dbReference>
<sequence length="860" mass="91947">MKKHLAVLMLMTSLSVLGQVPSYYNDVNLNLTGSNLKDELATKVISTHNNFLSYTPGVWNALKQTDLDPTDPTKVILIYGWNDTDSNITNDRTRGRDENGGGSGVWNREHVYSRSLANPNLGTSGPGADAHNLRPCDAQRNSSRSNRKFAAGSGTPSYITPQGNWYPGDEWKGDVARMMMYMYIRYGNQSLPINVGVGSITATDPNMISLFLQWNAEDPVSDLEKQRNPILEQEQGNRNPFIDNPAFATQIWGGPQAEDLFGNSGGSDTQAPTNPSGLIASNTTQTTTDLAWTASSDNIAVTGYNIFSGSTQIGTTTSTSFNVTGLTPGTAYTFSVRAFDAAGNISANSNGVNVTTTPNGSGGSGTTTELIISEYVEGSSFNKAIEIANFTGSTVNLSGYSLRKTTNGNNSWGSTLNLSGQLANGEVYVVAHVNASTAIKNEADRTISAGAMNFNGNDAIALFKNNSLIDLVGTPASSANFGKDVTLQRKSSVISPNTSYTTSEWNSLSSNTISDLGTHTIDGGSLPDTQAPTIPTGLTASNISETSLNLSWNASTDNEAVTGYEIYRGTTKITTVTALSYNVTNLNPDTAYGFSIRALDAAGNISSASNIVNVTTLPTTPVFTYCNSKGSNVNYEYIDNIAIGGIVNSTAANAGYGDFTNLVGNLSYGSNTIVVSAGFVSSSYTEYWSVWIDLNQNGTFESNEQLVSGSSSSSGNLSYTFTIPTSAKSGNTRMRVSMKWNEVPTACETFGYGEVEDYTVNIGTSARTAEILTNLEIDGELGNEKPVFDAKVYPNPAIDFLKITLRDQRNATFRIINTIGQTVLNGTIDENIDVSNLSKGLHILEVNDGQRLLTKKFIKK</sequence>
<keyword evidence="4" id="KW-0378">Hydrolase</keyword>
<evidence type="ECO:0000256" key="5">
    <source>
        <dbReference type="ARBA" id="ARBA00023277"/>
    </source>
</evidence>
<feature type="compositionally biased region" description="Polar residues" evidence="8">
    <location>
        <begin position="266"/>
        <end position="281"/>
    </location>
</feature>
<protein>
    <submittedName>
        <fullName evidence="12">Uncharacterized protein</fullName>
    </submittedName>
</protein>
<reference evidence="12 13" key="1">
    <citation type="submission" date="2017-07" db="EMBL/GenBank/DDBJ databases">
        <authorList>
            <person name="Sun Z.S."/>
            <person name="Albrecht U."/>
            <person name="Echele G."/>
            <person name="Lee C.C."/>
        </authorList>
    </citation>
    <scope>NUCLEOTIDE SEQUENCE [LARGE SCALE GENOMIC DNA]</scope>
    <source>
        <strain evidence="13">type strain: KCTC 22618</strain>
    </source>
</reference>
<keyword evidence="7" id="KW-0624">Polysaccharide degradation</keyword>
<dbReference type="InterPro" id="IPR003961">
    <property type="entry name" value="FN3_dom"/>
</dbReference>
<dbReference type="NCBIfam" id="TIGR04183">
    <property type="entry name" value="Por_Secre_tail"/>
    <property type="match status" value="1"/>
</dbReference>
<dbReference type="GO" id="GO:0016798">
    <property type="term" value="F:hydrolase activity, acting on glycosyl bonds"/>
    <property type="evidence" value="ECO:0007669"/>
    <property type="project" value="UniProtKB-KW"/>
</dbReference>
<dbReference type="Pfam" id="PF04231">
    <property type="entry name" value="Endonuclease_1"/>
    <property type="match status" value="1"/>
</dbReference>
<dbReference type="FunFam" id="2.60.40.10:FF:001114">
    <property type="entry name" value="Chitinase A1"/>
    <property type="match status" value="1"/>
</dbReference>
<evidence type="ECO:0000313" key="13">
    <source>
        <dbReference type="Proteomes" id="UP000215214"/>
    </source>
</evidence>
<keyword evidence="2" id="KW-0540">Nuclease</keyword>
<evidence type="ECO:0000256" key="3">
    <source>
        <dbReference type="ARBA" id="ARBA00022729"/>
    </source>
</evidence>
<dbReference type="PROSITE" id="PS50853">
    <property type="entry name" value="FN3"/>
    <property type="match status" value="2"/>
</dbReference>
<evidence type="ECO:0000256" key="7">
    <source>
        <dbReference type="ARBA" id="ARBA00023326"/>
    </source>
</evidence>
<evidence type="ECO:0000256" key="9">
    <source>
        <dbReference type="SAM" id="SignalP"/>
    </source>
</evidence>
<organism evidence="12 13">
    <name type="scientific">Tenacibaculum jejuense</name>
    <dbReference type="NCBI Taxonomy" id="584609"/>
    <lineage>
        <taxon>Bacteria</taxon>
        <taxon>Pseudomonadati</taxon>
        <taxon>Bacteroidota</taxon>
        <taxon>Flavobacteriia</taxon>
        <taxon>Flavobacteriales</taxon>
        <taxon>Flavobacteriaceae</taxon>
        <taxon>Tenacibaculum</taxon>
    </lineage>
</organism>
<dbReference type="SUPFAM" id="SSF49265">
    <property type="entry name" value="Fibronectin type III"/>
    <property type="match status" value="2"/>
</dbReference>
<dbReference type="PANTHER" id="PTHR33607:SF2">
    <property type="entry name" value="ENDONUCLEASE-1"/>
    <property type="match status" value="1"/>
</dbReference>
<evidence type="ECO:0000259" key="11">
    <source>
        <dbReference type="PROSITE" id="PS51841"/>
    </source>
</evidence>
<dbReference type="Gene3D" id="2.60.40.10">
    <property type="entry name" value="Immunoglobulins"/>
    <property type="match status" value="2"/>
</dbReference>
<feature type="region of interest" description="Disordered" evidence="8">
    <location>
        <begin position="261"/>
        <end position="281"/>
    </location>
</feature>
<dbReference type="GO" id="GO:0000272">
    <property type="term" value="P:polysaccharide catabolic process"/>
    <property type="evidence" value="ECO:0007669"/>
    <property type="project" value="UniProtKB-KW"/>
</dbReference>
<evidence type="ECO:0000259" key="10">
    <source>
        <dbReference type="PROSITE" id="PS50853"/>
    </source>
</evidence>
<accession>A0A238U8Z9</accession>
<keyword evidence="5" id="KW-0119">Carbohydrate metabolism</keyword>
<comment type="similarity">
    <text evidence="1">Belongs to the EndA/NucM nuclease family.</text>
</comment>
<dbReference type="InterPro" id="IPR013783">
    <property type="entry name" value="Ig-like_fold"/>
</dbReference>
<dbReference type="InterPro" id="IPR026444">
    <property type="entry name" value="Secre_tail"/>
</dbReference>
<keyword evidence="3 9" id="KW-0732">Signal</keyword>
<feature type="domain" description="LTD" evidence="11">
    <location>
        <begin position="355"/>
        <end position="502"/>
    </location>
</feature>
<dbReference type="GO" id="GO:0004518">
    <property type="term" value="F:nuclease activity"/>
    <property type="evidence" value="ECO:0007669"/>
    <property type="project" value="UniProtKB-KW"/>
</dbReference>
<dbReference type="Pfam" id="PF00041">
    <property type="entry name" value="fn3"/>
    <property type="match status" value="2"/>
</dbReference>
<dbReference type="PROSITE" id="PS51841">
    <property type="entry name" value="LTD"/>
    <property type="match status" value="1"/>
</dbReference>
<feature type="chain" id="PRO_5013371401" evidence="9">
    <location>
        <begin position="19"/>
        <end position="860"/>
    </location>
</feature>
<dbReference type="InterPro" id="IPR036116">
    <property type="entry name" value="FN3_sf"/>
</dbReference>
<dbReference type="CDD" id="cd00063">
    <property type="entry name" value="FN3"/>
    <property type="match status" value="2"/>
</dbReference>
<dbReference type="SMART" id="SM00060">
    <property type="entry name" value="FN3"/>
    <property type="match status" value="2"/>
</dbReference>
<feature type="signal peptide" evidence="9">
    <location>
        <begin position="1"/>
        <end position="18"/>
    </location>
</feature>
<dbReference type="AlphaFoldDB" id="A0A238U8Z9"/>
<evidence type="ECO:0000256" key="8">
    <source>
        <dbReference type="SAM" id="MobiDB-lite"/>
    </source>
</evidence>